<sequence>MVMSTLLLFLLGLILITKGADWFIESAVSISTKSGLPKIIIGATIVSFATTAPEFTVSAIAAYIGHTDLTIGNAVGSAICNIGLALGLVITIKAIPMEDGAFLHKGAIMLFSGLTLIALTLDGNLTSIDGLILLAIFVGFLYYNYRLQSAIFNGSEKKREKLSLKEMKSEIFYFILGSACVVIGSRVLVDTGTEIAYWLGIPEMIIGLTLVALGTSLPELITAVSATLKGHQDLSIGNILGANTMDIAMILGFSSQIRTLPILDQSISYDFPVMILIMLMLVIFGITRKRLDRWEGGVILITYFAYLAGLFIFYN</sequence>
<keyword evidence="8" id="KW-1185">Reference proteome</keyword>
<feature type="transmembrane region" description="Helical" evidence="5">
    <location>
        <begin position="195"/>
        <end position="213"/>
    </location>
</feature>
<proteinExistence type="predicted"/>
<dbReference type="EMBL" id="FOHQ01000008">
    <property type="protein sequence ID" value="SET09065.1"/>
    <property type="molecule type" value="Genomic_DNA"/>
</dbReference>
<dbReference type="Pfam" id="PF01699">
    <property type="entry name" value="Na_Ca_ex"/>
    <property type="match status" value="2"/>
</dbReference>
<feature type="transmembrane region" description="Helical" evidence="5">
    <location>
        <begin position="102"/>
        <end position="121"/>
    </location>
</feature>
<organism evidence="7 8">
    <name type="scientific">Methanococcoides vulcani</name>
    <dbReference type="NCBI Taxonomy" id="1353158"/>
    <lineage>
        <taxon>Archaea</taxon>
        <taxon>Methanobacteriati</taxon>
        <taxon>Methanobacteriota</taxon>
        <taxon>Stenosarchaea group</taxon>
        <taxon>Methanomicrobia</taxon>
        <taxon>Methanosarcinales</taxon>
        <taxon>Methanosarcinaceae</taxon>
        <taxon>Methanococcoides</taxon>
    </lineage>
</organism>
<comment type="subcellular location">
    <subcellularLocation>
        <location evidence="1">Membrane</location>
        <topology evidence="1">Multi-pass membrane protein</topology>
    </subcellularLocation>
</comment>
<keyword evidence="2 5" id="KW-0812">Transmembrane</keyword>
<dbReference type="InterPro" id="IPR044880">
    <property type="entry name" value="NCX_ion-bd_dom_sf"/>
</dbReference>
<evidence type="ECO:0000313" key="8">
    <source>
        <dbReference type="Proteomes" id="UP000243338"/>
    </source>
</evidence>
<dbReference type="RefSeq" id="WP_091690733.1">
    <property type="nucleotide sequence ID" value="NZ_FOHQ01000008.1"/>
</dbReference>
<feature type="transmembrane region" description="Helical" evidence="5">
    <location>
        <begin position="298"/>
        <end position="314"/>
    </location>
</feature>
<dbReference type="STRING" id="1353158.SAMN04488587_2285"/>
<evidence type="ECO:0000256" key="2">
    <source>
        <dbReference type="ARBA" id="ARBA00022692"/>
    </source>
</evidence>
<dbReference type="GO" id="GO:0005886">
    <property type="term" value="C:plasma membrane"/>
    <property type="evidence" value="ECO:0007669"/>
    <property type="project" value="TreeGrafter"/>
</dbReference>
<dbReference type="PANTHER" id="PTHR10846">
    <property type="entry name" value="SODIUM/POTASSIUM/CALCIUM EXCHANGER"/>
    <property type="match status" value="1"/>
</dbReference>
<dbReference type="InterPro" id="IPR004481">
    <property type="entry name" value="K/Na/Ca-exchanger"/>
</dbReference>
<dbReference type="NCBIfam" id="TIGR00367">
    <property type="entry name" value="calcium/sodium antiporter"/>
    <property type="match status" value="1"/>
</dbReference>
<feature type="domain" description="Sodium/calcium exchanger membrane region" evidence="6">
    <location>
        <begin position="6"/>
        <end position="145"/>
    </location>
</feature>
<dbReference type="AlphaFoldDB" id="A0A1I0BRY6"/>
<evidence type="ECO:0000259" key="6">
    <source>
        <dbReference type="Pfam" id="PF01699"/>
    </source>
</evidence>
<accession>A0A1I0BRY6</accession>
<dbReference type="GO" id="GO:0005262">
    <property type="term" value="F:calcium channel activity"/>
    <property type="evidence" value="ECO:0007669"/>
    <property type="project" value="TreeGrafter"/>
</dbReference>
<keyword evidence="4 5" id="KW-0472">Membrane</keyword>
<reference evidence="8" key="1">
    <citation type="submission" date="2016-10" db="EMBL/GenBank/DDBJ databases">
        <authorList>
            <person name="Varghese N."/>
            <person name="Submissions S."/>
        </authorList>
    </citation>
    <scope>NUCLEOTIDE SEQUENCE [LARGE SCALE GENOMIC DNA]</scope>
    <source>
        <strain evidence="8">SLH 33</strain>
    </source>
</reference>
<feature type="domain" description="Sodium/calcium exchanger membrane region" evidence="6">
    <location>
        <begin position="171"/>
        <end position="310"/>
    </location>
</feature>
<dbReference type="Gene3D" id="1.20.1420.30">
    <property type="entry name" value="NCX, central ion-binding region"/>
    <property type="match status" value="1"/>
</dbReference>
<protein>
    <submittedName>
        <fullName evidence="7">Cation:H+ antiporter</fullName>
    </submittedName>
</protein>
<keyword evidence="3 5" id="KW-1133">Transmembrane helix</keyword>
<dbReference type="OrthoDB" id="142185at2157"/>
<evidence type="ECO:0000256" key="5">
    <source>
        <dbReference type="SAM" id="Phobius"/>
    </source>
</evidence>
<evidence type="ECO:0000256" key="3">
    <source>
        <dbReference type="ARBA" id="ARBA00022989"/>
    </source>
</evidence>
<name>A0A1I0BRY6_9EURY</name>
<dbReference type="PANTHER" id="PTHR10846:SF8">
    <property type="entry name" value="INNER MEMBRANE PROTEIN YRBG"/>
    <property type="match status" value="1"/>
</dbReference>
<dbReference type="GO" id="GO:0006874">
    <property type="term" value="P:intracellular calcium ion homeostasis"/>
    <property type="evidence" value="ECO:0007669"/>
    <property type="project" value="TreeGrafter"/>
</dbReference>
<feature type="transmembrane region" description="Helical" evidence="5">
    <location>
        <begin position="234"/>
        <end position="255"/>
    </location>
</feature>
<feature type="transmembrane region" description="Helical" evidence="5">
    <location>
        <begin position="267"/>
        <end position="286"/>
    </location>
</feature>
<dbReference type="Proteomes" id="UP000243338">
    <property type="component" value="Unassembled WGS sequence"/>
</dbReference>
<dbReference type="InterPro" id="IPR004837">
    <property type="entry name" value="NaCa_Exmemb"/>
</dbReference>
<gene>
    <name evidence="7" type="ORF">SAMN04488587_2285</name>
</gene>
<evidence type="ECO:0000256" key="4">
    <source>
        <dbReference type="ARBA" id="ARBA00023136"/>
    </source>
</evidence>
<feature type="transmembrane region" description="Helical" evidence="5">
    <location>
        <begin position="71"/>
        <end position="90"/>
    </location>
</feature>
<evidence type="ECO:0000256" key="1">
    <source>
        <dbReference type="ARBA" id="ARBA00004141"/>
    </source>
</evidence>
<evidence type="ECO:0000313" key="7">
    <source>
        <dbReference type="EMBL" id="SET09065.1"/>
    </source>
</evidence>
<feature type="transmembrane region" description="Helical" evidence="5">
    <location>
        <begin position="171"/>
        <end position="189"/>
    </location>
</feature>
<dbReference type="GO" id="GO:0008273">
    <property type="term" value="F:calcium, potassium:sodium antiporter activity"/>
    <property type="evidence" value="ECO:0007669"/>
    <property type="project" value="TreeGrafter"/>
</dbReference>